<dbReference type="AlphaFoldDB" id="A0A1X2H6S5"/>
<sequence length="79" mass="9170">MLQMNIPHLEIKEKVRAISDDQVCHHARRLDIHLCAPLFIMNISPATMMVIPVLMMMWTIAWMSRYHVIVDVLVKKGST</sequence>
<protein>
    <submittedName>
        <fullName evidence="2">Uncharacterized protein</fullName>
    </submittedName>
</protein>
<evidence type="ECO:0000313" key="3">
    <source>
        <dbReference type="Proteomes" id="UP000242180"/>
    </source>
</evidence>
<gene>
    <name evidence="2" type="ORF">BCR43DRAFT_496013</name>
</gene>
<keyword evidence="1" id="KW-0472">Membrane</keyword>
<evidence type="ECO:0000256" key="1">
    <source>
        <dbReference type="SAM" id="Phobius"/>
    </source>
</evidence>
<proteinExistence type="predicted"/>
<dbReference type="InParanoid" id="A0A1X2H6S5"/>
<name>A0A1X2H6S5_SYNRA</name>
<dbReference type="EMBL" id="MCGN01000008">
    <property type="protein sequence ID" value="ORY94182.1"/>
    <property type="molecule type" value="Genomic_DNA"/>
</dbReference>
<evidence type="ECO:0000313" key="2">
    <source>
        <dbReference type="EMBL" id="ORY94182.1"/>
    </source>
</evidence>
<comment type="caution">
    <text evidence="2">The sequence shown here is derived from an EMBL/GenBank/DDBJ whole genome shotgun (WGS) entry which is preliminary data.</text>
</comment>
<keyword evidence="1" id="KW-0812">Transmembrane</keyword>
<accession>A0A1X2H6S5</accession>
<reference evidence="2 3" key="1">
    <citation type="submission" date="2016-07" db="EMBL/GenBank/DDBJ databases">
        <title>Pervasive Adenine N6-methylation of Active Genes in Fungi.</title>
        <authorList>
            <consortium name="DOE Joint Genome Institute"/>
            <person name="Mondo S.J."/>
            <person name="Dannebaum R.O."/>
            <person name="Kuo R.C."/>
            <person name="Labutti K."/>
            <person name="Haridas S."/>
            <person name="Kuo A."/>
            <person name="Salamov A."/>
            <person name="Ahrendt S.R."/>
            <person name="Lipzen A."/>
            <person name="Sullivan W."/>
            <person name="Andreopoulos W.B."/>
            <person name="Clum A."/>
            <person name="Lindquist E."/>
            <person name="Daum C."/>
            <person name="Ramamoorthy G.K."/>
            <person name="Gryganskyi A."/>
            <person name="Culley D."/>
            <person name="Magnuson J.K."/>
            <person name="James T.Y."/>
            <person name="O'Malley M.A."/>
            <person name="Stajich J.E."/>
            <person name="Spatafora J.W."/>
            <person name="Visel A."/>
            <person name="Grigoriev I.V."/>
        </authorList>
    </citation>
    <scope>NUCLEOTIDE SEQUENCE [LARGE SCALE GENOMIC DNA]</scope>
    <source>
        <strain evidence="2 3">NRRL 2496</strain>
    </source>
</reference>
<keyword evidence="1" id="KW-1133">Transmembrane helix</keyword>
<feature type="transmembrane region" description="Helical" evidence="1">
    <location>
        <begin position="38"/>
        <end position="61"/>
    </location>
</feature>
<keyword evidence="3" id="KW-1185">Reference proteome</keyword>
<organism evidence="2 3">
    <name type="scientific">Syncephalastrum racemosum</name>
    <name type="common">Filamentous fungus</name>
    <dbReference type="NCBI Taxonomy" id="13706"/>
    <lineage>
        <taxon>Eukaryota</taxon>
        <taxon>Fungi</taxon>
        <taxon>Fungi incertae sedis</taxon>
        <taxon>Mucoromycota</taxon>
        <taxon>Mucoromycotina</taxon>
        <taxon>Mucoromycetes</taxon>
        <taxon>Mucorales</taxon>
        <taxon>Syncephalastraceae</taxon>
        <taxon>Syncephalastrum</taxon>
    </lineage>
</organism>
<dbReference type="Proteomes" id="UP000242180">
    <property type="component" value="Unassembled WGS sequence"/>
</dbReference>